<evidence type="ECO:0000313" key="1">
    <source>
        <dbReference type="EMBL" id="RLP80833.1"/>
    </source>
</evidence>
<name>A0A3L7AJX3_9MICO</name>
<dbReference type="EMBL" id="RCUY01000001">
    <property type="protein sequence ID" value="RLP84618.1"/>
    <property type="molecule type" value="Genomic_DNA"/>
</dbReference>
<evidence type="ECO:0000313" key="3">
    <source>
        <dbReference type="Proteomes" id="UP000269438"/>
    </source>
</evidence>
<keyword evidence="3" id="KW-1185">Reference proteome</keyword>
<comment type="caution">
    <text evidence="1">The sequence shown here is derived from an EMBL/GenBank/DDBJ whole genome shotgun (WGS) entry which is preliminary data.</text>
</comment>
<gene>
    <name evidence="2" type="ORF">D9V34_01050</name>
    <name evidence="1" type="ORF">D9V34_13345</name>
</gene>
<dbReference type="AlphaFoldDB" id="A0A3L7AJX3"/>
<dbReference type="EMBL" id="RCUY01000011">
    <property type="protein sequence ID" value="RLP80833.1"/>
    <property type="molecule type" value="Genomic_DNA"/>
</dbReference>
<evidence type="ECO:0000313" key="2">
    <source>
        <dbReference type="EMBL" id="RLP84618.1"/>
    </source>
</evidence>
<evidence type="ECO:0008006" key="4">
    <source>
        <dbReference type="Google" id="ProtNLM"/>
    </source>
</evidence>
<proteinExistence type="predicted"/>
<reference evidence="1 3" key="1">
    <citation type="submission" date="2018-10" db="EMBL/GenBank/DDBJ databases">
        <authorList>
            <person name="Li J."/>
        </authorList>
    </citation>
    <scope>NUCLEOTIDE SEQUENCE [LARGE SCALE GENOMIC DNA]</scope>
    <source>
        <strain evidence="1 3">JCM 11654</strain>
    </source>
</reference>
<organism evidence="1 3">
    <name type="scientific">Mycetocola lacteus</name>
    <dbReference type="NCBI Taxonomy" id="76637"/>
    <lineage>
        <taxon>Bacteria</taxon>
        <taxon>Bacillati</taxon>
        <taxon>Actinomycetota</taxon>
        <taxon>Actinomycetes</taxon>
        <taxon>Micrococcales</taxon>
        <taxon>Microbacteriaceae</taxon>
        <taxon>Mycetocola</taxon>
    </lineage>
</organism>
<accession>A0A3L7AJX3</accession>
<dbReference type="Proteomes" id="UP000269438">
    <property type="component" value="Unassembled WGS sequence"/>
</dbReference>
<sequence>MFGLGNARIFELLDRLGAELEARGRTANLYIIGGAAMTIAYGRTTATLDIDAHSVQRDVLRDIASQIALDEGLPTDWLSFNASAFIPGGEPLESTMHRRTGGLTYEVASPRVLLAM</sequence>
<protein>
    <recommendedName>
        <fullName evidence="4">Nucleotidyl transferase AbiEii/AbiGii toxin family protein</fullName>
    </recommendedName>
</protein>